<dbReference type="GO" id="GO:0005737">
    <property type="term" value="C:cytoplasm"/>
    <property type="evidence" value="ECO:0007669"/>
    <property type="project" value="TreeGrafter"/>
</dbReference>
<dbReference type="OMA" id="WHPAQSI"/>
<feature type="active site" description="Nucleophile" evidence="2">
    <location>
        <position position="28"/>
    </location>
</feature>
<dbReference type="Pfam" id="PF13344">
    <property type="entry name" value="Hydrolase_6"/>
    <property type="match status" value="1"/>
</dbReference>
<dbReference type="GO" id="GO:0046872">
    <property type="term" value="F:metal ion binding"/>
    <property type="evidence" value="ECO:0007669"/>
    <property type="project" value="UniProtKB-KW"/>
</dbReference>
<feature type="binding site" evidence="4">
    <location>
        <position position="30"/>
    </location>
    <ligand>
        <name>Mg(2+)</name>
        <dbReference type="ChEBI" id="CHEBI:18420"/>
    </ligand>
</feature>
<name>A0A6J1LJN5_DROHY</name>
<protein>
    <submittedName>
        <fullName evidence="6">Pyridoxal phosphate phosphatase</fullName>
    </submittedName>
</protein>
<proteinExistence type="inferred from homology"/>
<feature type="binding site" evidence="4">
    <location>
        <position position="28"/>
    </location>
    <ligand>
        <name>Mg(2+)</name>
        <dbReference type="ChEBI" id="CHEBI:18420"/>
    </ligand>
</feature>
<dbReference type="GeneID" id="111595374"/>
<dbReference type="PANTHER" id="PTHR19288:SF4">
    <property type="entry name" value="RE04130P-RELATED"/>
    <property type="match status" value="1"/>
</dbReference>
<gene>
    <name evidence="6" type="primary">LOC111595374</name>
</gene>
<dbReference type="OrthoDB" id="413953at2759"/>
<dbReference type="SUPFAM" id="SSF56784">
    <property type="entry name" value="HAD-like"/>
    <property type="match status" value="1"/>
</dbReference>
<dbReference type="Gene3D" id="3.40.50.1000">
    <property type="entry name" value="HAD superfamily/HAD-like"/>
    <property type="match status" value="2"/>
</dbReference>
<dbReference type="PANTHER" id="PTHR19288">
    <property type="entry name" value="4-NITROPHENYLPHOSPHATASE-RELATED"/>
    <property type="match status" value="1"/>
</dbReference>
<feature type="binding site" evidence="3">
    <location>
        <position position="221"/>
    </location>
    <ligand>
        <name>substrate</name>
    </ligand>
</feature>
<evidence type="ECO:0000256" key="2">
    <source>
        <dbReference type="PIRSR" id="PIRSR000915-1"/>
    </source>
</evidence>
<dbReference type="CDD" id="cd07508">
    <property type="entry name" value="HAD_Pase_UmpH-like"/>
    <property type="match status" value="1"/>
</dbReference>
<dbReference type="PIRSF" id="PIRSF000915">
    <property type="entry name" value="PGP-type_phosphatase"/>
    <property type="match status" value="1"/>
</dbReference>
<keyword evidence="4" id="KW-0479">Metal-binding</keyword>
<dbReference type="GO" id="GO:0016791">
    <property type="term" value="F:phosphatase activity"/>
    <property type="evidence" value="ECO:0007669"/>
    <property type="project" value="TreeGrafter"/>
</dbReference>
<dbReference type="Pfam" id="PF13242">
    <property type="entry name" value="Hydrolase_like"/>
    <property type="match status" value="1"/>
</dbReference>
<keyword evidence="4" id="KW-0460">Magnesium</keyword>
<dbReference type="KEGG" id="dhe:111595374"/>
<keyword evidence="1" id="KW-0378">Hydrolase</keyword>
<evidence type="ECO:0000313" key="6">
    <source>
        <dbReference type="RefSeq" id="XP_023164838.2"/>
    </source>
</evidence>
<dbReference type="Proteomes" id="UP000504633">
    <property type="component" value="Unplaced"/>
</dbReference>
<dbReference type="InterPro" id="IPR023214">
    <property type="entry name" value="HAD_sf"/>
</dbReference>
<keyword evidence="5" id="KW-1185">Reference proteome</keyword>
<dbReference type="NCBIfam" id="TIGR01460">
    <property type="entry name" value="HAD-SF-IIA"/>
    <property type="match status" value="1"/>
</dbReference>
<evidence type="ECO:0000256" key="3">
    <source>
        <dbReference type="PIRSR" id="PIRSR000915-2"/>
    </source>
</evidence>
<comment type="cofactor">
    <cofactor evidence="4">
        <name>Mg(2+)</name>
        <dbReference type="ChEBI" id="CHEBI:18420"/>
    </cofactor>
    <text evidence="4">Divalent metal ions. Mg(2+) is the most effective.</text>
</comment>
<feature type="active site" description="Proton donor" evidence="2">
    <location>
        <position position="30"/>
    </location>
</feature>
<dbReference type="FunFam" id="3.40.50.1000:FF:000170">
    <property type="entry name" value="4-nitrophenylphosphatase"/>
    <property type="match status" value="1"/>
</dbReference>
<comment type="similarity">
    <text evidence="1">Belongs to the HAD-like hydrolase superfamily.</text>
</comment>
<dbReference type="RefSeq" id="XP_023164838.2">
    <property type="nucleotide sequence ID" value="XM_023309070.2"/>
</dbReference>
<evidence type="ECO:0000313" key="5">
    <source>
        <dbReference type="Proteomes" id="UP000504633"/>
    </source>
</evidence>
<sequence>MSTPQHILQLSAEQRRQFVDSFDWVFSDIDGVIYNLDTEVPNASQAYAALERAGKRLTYVTNNSVRTSEKTVRRFAKSNLQVAPQQIWHPAQTLVYYLRSIKFEGLIYIMASPQFKAVLQEAGFQLLDGPNHFIEDNYEDLARNIFDKQPVRAVVIDVDFNLTSSKLLRAHLYLRQPDCLLITGATDRLLPVGKGLNIIGPGAFASILVEASGKQPIVMGKPGRALGDMLLQQHNISDPRRVLMIGDMLAQDVRFGRMFGFQTLLVLTGGCTHDQLLAETDPELLPDYYADSVFDLVSVLAELVPKAHG</sequence>
<reference evidence="6" key="1">
    <citation type="submission" date="2025-08" db="UniProtKB">
        <authorList>
            <consortium name="RefSeq"/>
        </authorList>
    </citation>
    <scope>IDENTIFICATION</scope>
    <source>
        <strain evidence="6">15085-1641.00</strain>
        <tissue evidence="6">Whole body</tissue>
    </source>
</reference>
<dbReference type="InterPro" id="IPR006357">
    <property type="entry name" value="HAD-SF_hydro_IIA"/>
</dbReference>
<evidence type="ECO:0000256" key="4">
    <source>
        <dbReference type="PIRSR" id="PIRSR000915-3"/>
    </source>
</evidence>
<organism evidence="5 6">
    <name type="scientific">Drosophila hydei</name>
    <name type="common">Fruit fly</name>
    <dbReference type="NCBI Taxonomy" id="7224"/>
    <lineage>
        <taxon>Eukaryota</taxon>
        <taxon>Metazoa</taxon>
        <taxon>Ecdysozoa</taxon>
        <taxon>Arthropoda</taxon>
        <taxon>Hexapoda</taxon>
        <taxon>Insecta</taxon>
        <taxon>Pterygota</taxon>
        <taxon>Neoptera</taxon>
        <taxon>Endopterygota</taxon>
        <taxon>Diptera</taxon>
        <taxon>Brachycera</taxon>
        <taxon>Muscomorpha</taxon>
        <taxon>Ephydroidea</taxon>
        <taxon>Drosophilidae</taxon>
        <taxon>Drosophila</taxon>
    </lineage>
</organism>
<dbReference type="InterPro" id="IPR036412">
    <property type="entry name" value="HAD-like_sf"/>
</dbReference>
<dbReference type="AlphaFoldDB" id="A0A6J1LJN5"/>
<accession>A0A6J1LJN5</accession>
<feature type="binding site" evidence="4">
    <location>
        <position position="247"/>
    </location>
    <ligand>
        <name>Mg(2+)</name>
        <dbReference type="ChEBI" id="CHEBI:18420"/>
    </ligand>
</feature>
<evidence type="ECO:0000256" key="1">
    <source>
        <dbReference type="PIRNR" id="PIRNR000915"/>
    </source>
</evidence>